<reference evidence="3 4" key="1">
    <citation type="journal article" date="2015" name="Microbiome">
        <title>Genomic resolution of linkages in carbon, nitrogen, and sulfur cycling among widespread estuary sediment bacteria.</title>
        <authorList>
            <person name="Baker B.J."/>
            <person name="Lazar C.S."/>
            <person name="Teske A.P."/>
            <person name="Dick G.J."/>
        </authorList>
    </citation>
    <scope>NUCLEOTIDE SEQUENCE [LARGE SCALE GENOMIC DNA]</scope>
    <source>
        <strain evidence="3">SM23_42</strain>
    </source>
</reference>
<feature type="region of interest" description="Disordered" evidence="2">
    <location>
        <begin position="134"/>
        <end position="155"/>
    </location>
</feature>
<accession>A0A0S8FTX9</accession>
<dbReference type="STRING" id="1703779.AMJ83_07785"/>
<organism evidence="3 4">
    <name type="scientific">candidate division WOR_3 bacterium SM23_42</name>
    <dbReference type="NCBI Taxonomy" id="1703779"/>
    <lineage>
        <taxon>Bacteria</taxon>
        <taxon>Bacteria division WOR-3</taxon>
    </lineage>
</organism>
<comment type="caution">
    <text evidence="3">The sequence shown here is derived from an EMBL/GenBank/DDBJ whole genome shotgun (WGS) entry which is preliminary data.</text>
</comment>
<evidence type="ECO:0000313" key="3">
    <source>
        <dbReference type="EMBL" id="KPK63243.1"/>
    </source>
</evidence>
<proteinExistence type="predicted"/>
<evidence type="ECO:0000256" key="2">
    <source>
        <dbReference type="SAM" id="MobiDB-lite"/>
    </source>
</evidence>
<dbReference type="EMBL" id="LJUJ01000016">
    <property type="protein sequence ID" value="KPK63243.1"/>
    <property type="molecule type" value="Genomic_DNA"/>
</dbReference>
<protein>
    <recommendedName>
        <fullName evidence="5">RanBP2-type domain-containing protein</fullName>
    </recommendedName>
</protein>
<gene>
    <name evidence="3" type="ORF">AMJ83_07785</name>
</gene>
<keyword evidence="1" id="KW-0175">Coiled coil</keyword>
<evidence type="ECO:0000256" key="1">
    <source>
        <dbReference type="SAM" id="Coils"/>
    </source>
</evidence>
<evidence type="ECO:0000313" key="4">
    <source>
        <dbReference type="Proteomes" id="UP000051373"/>
    </source>
</evidence>
<feature type="region of interest" description="Disordered" evidence="2">
    <location>
        <begin position="181"/>
        <end position="209"/>
    </location>
</feature>
<evidence type="ECO:0008006" key="5">
    <source>
        <dbReference type="Google" id="ProtNLM"/>
    </source>
</evidence>
<sequence length="237" mass="27205">MEDKMSILKELQEQRTDVVSKLKRIEEKKSTVSVEVYEKVRKEYADKLKGIEEKLSEHIDLLTEEVQRLKAQEEDILKQKKDTKFKMEEVELRYSIGEYDEDSFNKVKQENDASVKQFDEDLKKIRENMSYYSSLMTSKEPEPKPTPAPTKAAEPEAKLEIDEHILEEKLPEEEVALEELLSEEEAVKPEVTTEAPAKPEPMKDQGVTCPKCGHVNTADSWYCEKCGAEILGASESS</sequence>
<name>A0A0S8FTX9_UNCW3</name>
<feature type="coiled-coil region" evidence="1">
    <location>
        <begin position="8"/>
        <end position="79"/>
    </location>
</feature>
<dbReference type="Proteomes" id="UP000051373">
    <property type="component" value="Unassembled WGS sequence"/>
</dbReference>
<dbReference type="AlphaFoldDB" id="A0A0S8FTX9"/>